<dbReference type="Pfam" id="PF02182">
    <property type="entry name" value="SAD_SRA"/>
    <property type="match status" value="1"/>
</dbReference>
<sequence>MYPTEMTPEERQAFKRAFDADFERMKKQRAVEIEAKYAAAATRKRRRRSISEISDSDEPTHDRRAAAARRRRTRHEREEREESEQSEPEEQTQAPRKPQLLRSSKGDAKPRRLSGAPVESGEIVEAVEPRTTLNAEIPQSLDESTDTLAGWRARKEPLRKRSEQRSSGDRAPTNDATERVQLRKKPSAYAFPSKRANDFWKGQPATKQTANPPSTSNIASAEVSKLPKIPKRQGSSSKETERAEIIEISERPPAWYKKLNGTNTRNTADSGASFVLAGIKKGMKDAKRDAEHPSVFEGVLETLARYLHLAPFEQVSEQLLRNQRMLHNTDGLPQIFDPAYNDSVRYPVWLQADATELYNKWCRRNFETDMFWGLIAPKPATKRSPAVVASVTSQLSSSFHGNGLLLNGQWWPLQLCLLRDGAHGQSQQGIHGKKGEGAYSCVIAGGLAPDGAPYPNIDEGDTVYYCGTDSKDGTVTEGTSRLVESQQNGKPVRLIRSHNLKNEYAPEKGFRYDGLYKVVSFEKLDPSKPLQQRHRFRLERVLGQPPMRGTGPGKRPTKQELEWLDKHKQNSGFA</sequence>
<keyword evidence="6" id="KW-1185">Reference proteome</keyword>
<dbReference type="GO" id="GO:0016567">
    <property type="term" value="P:protein ubiquitination"/>
    <property type="evidence" value="ECO:0007669"/>
    <property type="project" value="TreeGrafter"/>
</dbReference>
<dbReference type="PANTHER" id="PTHR14140">
    <property type="entry name" value="E3 UBIQUITIN-PROTEIN LIGASE UHRF-RELATED"/>
    <property type="match status" value="1"/>
</dbReference>
<feature type="compositionally biased region" description="Polar residues" evidence="3">
    <location>
        <begin position="205"/>
        <end position="219"/>
    </location>
</feature>
<evidence type="ECO:0000256" key="2">
    <source>
        <dbReference type="PROSITE-ProRule" id="PRU00358"/>
    </source>
</evidence>
<dbReference type="EMBL" id="NAJL01000003">
    <property type="protein sequence ID" value="TKA33218.1"/>
    <property type="molecule type" value="Genomic_DNA"/>
</dbReference>
<evidence type="ECO:0000313" key="5">
    <source>
        <dbReference type="EMBL" id="TKA33218.1"/>
    </source>
</evidence>
<dbReference type="SMART" id="SM00466">
    <property type="entry name" value="SRA"/>
    <property type="match status" value="1"/>
</dbReference>
<gene>
    <name evidence="5" type="ORF">B0A50_00771</name>
</gene>
<dbReference type="PROSITE" id="PS51015">
    <property type="entry name" value="YDG"/>
    <property type="match status" value="1"/>
</dbReference>
<evidence type="ECO:0000256" key="3">
    <source>
        <dbReference type="SAM" id="MobiDB-lite"/>
    </source>
</evidence>
<dbReference type="GO" id="GO:0044027">
    <property type="term" value="P:negative regulation of gene expression via chromosomal CpG island methylation"/>
    <property type="evidence" value="ECO:0007669"/>
    <property type="project" value="TreeGrafter"/>
</dbReference>
<comment type="subcellular location">
    <subcellularLocation>
        <location evidence="2">Nucleus</location>
    </subcellularLocation>
</comment>
<dbReference type="InterPro" id="IPR015947">
    <property type="entry name" value="PUA-like_sf"/>
</dbReference>
<keyword evidence="1 2" id="KW-0539">Nucleus</keyword>
<comment type="caution">
    <text evidence="5">The sequence shown here is derived from an EMBL/GenBank/DDBJ whole genome shotgun (WGS) entry which is preliminary data.</text>
</comment>
<feature type="region of interest" description="Disordered" evidence="3">
    <location>
        <begin position="37"/>
        <end position="222"/>
    </location>
</feature>
<dbReference type="SUPFAM" id="SSF88697">
    <property type="entry name" value="PUA domain-like"/>
    <property type="match status" value="1"/>
</dbReference>
<feature type="domain" description="YDG" evidence="4">
    <location>
        <begin position="400"/>
        <end position="540"/>
    </location>
</feature>
<dbReference type="InterPro" id="IPR003105">
    <property type="entry name" value="SRA_YDG"/>
</dbReference>
<feature type="compositionally biased region" description="Basic and acidic residues" evidence="3">
    <location>
        <begin position="153"/>
        <end position="168"/>
    </location>
</feature>
<evidence type="ECO:0000259" key="4">
    <source>
        <dbReference type="PROSITE" id="PS51015"/>
    </source>
</evidence>
<dbReference type="GO" id="GO:0005634">
    <property type="term" value="C:nucleus"/>
    <property type="evidence" value="ECO:0007669"/>
    <property type="project" value="UniProtKB-SubCell"/>
</dbReference>
<feature type="region of interest" description="Disordered" evidence="3">
    <location>
        <begin position="542"/>
        <end position="574"/>
    </location>
</feature>
<dbReference type="InterPro" id="IPR036987">
    <property type="entry name" value="SRA-YDG_sf"/>
</dbReference>
<dbReference type="OrthoDB" id="2270193at2759"/>
<feature type="compositionally biased region" description="Basic and acidic residues" evidence="3">
    <location>
        <begin position="557"/>
        <end position="568"/>
    </location>
</feature>
<dbReference type="AlphaFoldDB" id="A0A4U0UCP5"/>
<reference evidence="5 6" key="1">
    <citation type="submission" date="2017-03" db="EMBL/GenBank/DDBJ databases">
        <title>Genomes of endolithic fungi from Antarctica.</title>
        <authorList>
            <person name="Coleine C."/>
            <person name="Masonjones S."/>
            <person name="Stajich J.E."/>
        </authorList>
    </citation>
    <scope>NUCLEOTIDE SEQUENCE [LARGE SCALE GENOMIC DNA]</scope>
    <source>
        <strain evidence="5 6">CCFEE 6315</strain>
    </source>
</reference>
<evidence type="ECO:0000313" key="6">
    <source>
        <dbReference type="Proteomes" id="UP000308549"/>
    </source>
</evidence>
<protein>
    <recommendedName>
        <fullName evidence="4">YDG domain-containing protein</fullName>
    </recommendedName>
</protein>
<organism evidence="5 6">
    <name type="scientific">Salinomyces thailandicus</name>
    <dbReference type="NCBI Taxonomy" id="706561"/>
    <lineage>
        <taxon>Eukaryota</taxon>
        <taxon>Fungi</taxon>
        <taxon>Dikarya</taxon>
        <taxon>Ascomycota</taxon>
        <taxon>Pezizomycotina</taxon>
        <taxon>Dothideomycetes</taxon>
        <taxon>Dothideomycetidae</taxon>
        <taxon>Mycosphaerellales</taxon>
        <taxon>Teratosphaeriaceae</taxon>
        <taxon>Salinomyces</taxon>
    </lineage>
</organism>
<dbReference type="GO" id="GO:0061630">
    <property type="term" value="F:ubiquitin protein ligase activity"/>
    <property type="evidence" value="ECO:0007669"/>
    <property type="project" value="TreeGrafter"/>
</dbReference>
<name>A0A4U0UCP5_9PEZI</name>
<dbReference type="Gene3D" id="2.30.280.10">
    <property type="entry name" value="SRA-YDG"/>
    <property type="match status" value="1"/>
</dbReference>
<feature type="compositionally biased region" description="Acidic residues" evidence="3">
    <location>
        <begin position="81"/>
        <end position="90"/>
    </location>
</feature>
<dbReference type="PANTHER" id="PTHR14140:SF27">
    <property type="entry name" value="OS04G0289800 PROTEIN"/>
    <property type="match status" value="1"/>
</dbReference>
<dbReference type="InterPro" id="IPR045134">
    <property type="entry name" value="UHRF1/2-like"/>
</dbReference>
<proteinExistence type="predicted"/>
<evidence type="ECO:0000256" key="1">
    <source>
        <dbReference type="ARBA" id="ARBA00023242"/>
    </source>
</evidence>
<dbReference type="Proteomes" id="UP000308549">
    <property type="component" value="Unassembled WGS sequence"/>
</dbReference>
<accession>A0A4U0UCP5</accession>